<reference evidence="2 3" key="1">
    <citation type="submission" date="2018-10" db="EMBL/GenBank/DDBJ databases">
        <title>Genome assembly for a Yunnan-Guizhou Plateau 3E fish, Anabarilius grahami (Regan), and its evolutionary and genetic applications.</title>
        <authorList>
            <person name="Jiang W."/>
        </authorList>
    </citation>
    <scope>NUCLEOTIDE SEQUENCE [LARGE SCALE GENOMIC DNA]</scope>
    <source>
        <strain evidence="2">AG-KIZ</strain>
        <tissue evidence="2">Muscle</tissue>
    </source>
</reference>
<feature type="region of interest" description="Disordered" evidence="1">
    <location>
        <begin position="37"/>
        <end position="61"/>
    </location>
</feature>
<accession>A0A3N0YYW6</accession>
<comment type="caution">
    <text evidence="2">The sequence shown here is derived from an EMBL/GenBank/DDBJ whole genome shotgun (WGS) entry which is preliminary data.</text>
</comment>
<dbReference type="Proteomes" id="UP000281406">
    <property type="component" value="Unassembled WGS sequence"/>
</dbReference>
<proteinExistence type="predicted"/>
<gene>
    <name evidence="2" type="ORF">DPX16_22446</name>
</gene>
<evidence type="ECO:0000313" key="3">
    <source>
        <dbReference type="Proteomes" id="UP000281406"/>
    </source>
</evidence>
<name>A0A3N0YYW6_ANAGA</name>
<protein>
    <submittedName>
        <fullName evidence="2">Uncharacterized protein</fullName>
    </submittedName>
</protein>
<organism evidence="2 3">
    <name type="scientific">Anabarilius grahami</name>
    <name type="common">Kanglang fish</name>
    <name type="synonym">Barilius grahami</name>
    <dbReference type="NCBI Taxonomy" id="495550"/>
    <lineage>
        <taxon>Eukaryota</taxon>
        <taxon>Metazoa</taxon>
        <taxon>Chordata</taxon>
        <taxon>Craniata</taxon>
        <taxon>Vertebrata</taxon>
        <taxon>Euteleostomi</taxon>
        <taxon>Actinopterygii</taxon>
        <taxon>Neopterygii</taxon>
        <taxon>Teleostei</taxon>
        <taxon>Ostariophysi</taxon>
        <taxon>Cypriniformes</taxon>
        <taxon>Xenocyprididae</taxon>
        <taxon>Xenocypridinae</taxon>
        <taxon>Xenocypridinae incertae sedis</taxon>
        <taxon>Anabarilius</taxon>
    </lineage>
</organism>
<sequence>MHPALCHSPLTRCGTARCTQRAMETSNGPILTEQQLRVPSGTRRDNGETPRGSRSNGDCARQTVSVALEQRRCLTDKDEPRSSPAALEPPIHRTNGEIQMGGTLSVYFKRRSFCSDVEQMSMLSFLYSFQNQTQTGFSCCVLIRILSVLNGIRK</sequence>
<keyword evidence="3" id="KW-1185">Reference proteome</keyword>
<dbReference type="EMBL" id="RJVU01018862">
    <property type="protein sequence ID" value="ROL51350.1"/>
    <property type="molecule type" value="Genomic_DNA"/>
</dbReference>
<evidence type="ECO:0000313" key="2">
    <source>
        <dbReference type="EMBL" id="ROL51350.1"/>
    </source>
</evidence>
<evidence type="ECO:0000256" key="1">
    <source>
        <dbReference type="SAM" id="MobiDB-lite"/>
    </source>
</evidence>
<dbReference type="AlphaFoldDB" id="A0A3N0YYW6"/>